<gene>
    <name evidence="3" type="ORF">EIN_408870</name>
</gene>
<dbReference type="InterPro" id="IPR051044">
    <property type="entry name" value="MAG_DAG_Lipase"/>
</dbReference>
<accession>A0A0A1U274</accession>
<keyword evidence="4" id="KW-1185">Reference proteome</keyword>
<feature type="domain" description="Serine aminopeptidase S33" evidence="2">
    <location>
        <begin position="29"/>
        <end position="252"/>
    </location>
</feature>
<dbReference type="KEGG" id="eiv:EIN_408870"/>
<dbReference type="Gene3D" id="3.40.50.1820">
    <property type="entry name" value="alpha/beta hydrolase"/>
    <property type="match status" value="1"/>
</dbReference>
<evidence type="ECO:0000259" key="2">
    <source>
        <dbReference type="Pfam" id="PF12146"/>
    </source>
</evidence>
<feature type="transmembrane region" description="Helical" evidence="1">
    <location>
        <begin position="142"/>
        <end position="159"/>
    </location>
</feature>
<dbReference type="RefSeq" id="XP_004184954.1">
    <property type="nucleotide sequence ID" value="XM_004184906.1"/>
</dbReference>
<protein>
    <recommendedName>
        <fullName evidence="2">Serine aminopeptidase S33 domain-containing protein</fullName>
    </recommendedName>
</protein>
<evidence type="ECO:0000313" key="3">
    <source>
        <dbReference type="EMBL" id="ELP85608.1"/>
    </source>
</evidence>
<dbReference type="AlphaFoldDB" id="A0A0A1U274"/>
<dbReference type="GeneID" id="14884546"/>
<dbReference type="SUPFAM" id="SSF53474">
    <property type="entry name" value="alpha/beta-Hydrolases"/>
    <property type="match status" value="1"/>
</dbReference>
<dbReference type="OrthoDB" id="10249433at2759"/>
<dbReference type="Proteomes" id="UP000014680">
    <property type="component" value="Unassembled WGS sequence"/>
</dbReference>
<keyword evidence="1" id="KW-0812">Transmembrane</keyword>
<evidence type="ECO:0000256" key="1">
    <source>
        <dbReference type="SAM" id="Phobius"/>
    </source>
</evidence>
<keyword evidence="1" id="KW-1133">Transmembrane helix</keyword>
<dbReference type="OMA" id="SLIIFME"/>
<dbReference type="PANTHER" id="PTHR11614">
    <property type="entry name" value="PHOSPHOLIPASE-RELATED"/>
    <property type="match status" value="1"/>
</dbReference>
<dbReference type="EMBL" id="KB207048">
    <property type="protein sequence ID" value="ELP85608.1"/>
    <property type="molecule type" value="Genomic_DNA"/>
</dbReference>
<dbReference type="InterPro" id="IPR029058">
    <property type="entry name" value="AB_hydrolase_fold"/>
</dbReference>
<evidence type="ECO:0000313" key="4">
    <source>
        <dbReference type="Proteomes" id="UP000014680"/>
    </source>
</evidence>
<dbReference type="VEuPathDB" id="AmoebaDB:EIN_408870"/>
<sequence length="279" mass="31776">MECVETTHKINGMDIYSQAYFVENSVCNLLVLHDFGSSGAVYDSVGKYFSQQGMNVYFLDLPGCGKSGGVRGVVCKTEILDVVHAYIKIIKKTDMLTEEQLPLFVVGHGLSGLVSCDLCRYDHFINIVDGVVSINPIFKFNIHYEIIVFVLLTVLFFFIRTYSFTKLKVTFEETEKCSTCDKVISNTLDLKNYYNIVKWGREELNWNWSDKLPLLLIQSESDSISSPEATVQKSKCLLNISSSFMSVKGGTHYFVFTKNEEIIARRIVEWVKTILKKKQ</sequence>
<name>A0A0A1U274_ENTIV</name>
<organism evidence="3 4">
    <name type="scientific">Entamoeba invadens IP1</name>
    <dbReference type="NCBI Taxonomy" id="370355"/>
    <lineage>
        <taxon>Eukaryota</taxon>
        <taxon>Amoebozoa</taxon>
        <taxon>Evosea</taxon>
        <taxon>Archamoebae</taxon>
        <taxon>Mastigamoebida</taxon>
        <taxon>Entamoebidae</taxon>
        <taxon>Entamoeba</taxon>
    </lineage>
</organism>
<keyword evidence="1" id="KW-0472">Membrane</keyword>
<dbReference type="InterPro" id="IPR022742">
    <property type="entry name" value="Hydrolase_4"/>
</dbReference>
<dbReference type="Pfam" id="PF12146">
    <property type="entry name" value="Hydrolase_4"/>
    <property type="match status" value="1"/>
</dbReference>
<reference evidence="3 4" key="1">
    <citation type="submission" date="2012-10" db="EMBL/GenBank/DDBJ databases">
        <authorList>
            <person name="Zafar N."/>
            <person name="Inman J."/>
            <person name="Hall N."/>
            <person name="Lorenzi H."/>
            <person name="Caler E."/>
        </authorList>
    </citation>
    <scope>NUCLEOTIDE SEQUENCE [LARGE SCALE GENOMIC DNA]</scope>
    <source>
        <strain evidence="3 4">IP1</strain>
    </source>
</reference>
<proteinExistence type="predicted"/>